<protein>
    <submittedName>
        <fullName evidence="3">TIGR03620 family F420-dependent LLM class oxidoreductase</fullName>
    </submittedName>
</protein>
<dbReference type="PANTHER" id="PTHR43244:SF1">
    <property type="entry name" value="5,10-METHYLENETETRAHYDROMETHANOPTERIN REDUCTASE"/>
    <property type="match status" value="1"/>
</dbReference>
<gene>
    <name evidence="3" type="ORF">GCM10009850_090130</name>
</gene>
<dbReference type="SUPFAM" id="SSF51679">
    <property type="entry name" value="Bacterial luciferase-like"/>
    <property type="match status" value="1"/>
</dbReference>
<sequence length="305" mass="32692">MDLGETRDRLGRYGVWIAPQTLLGTPIPVQREQFARIERLGYRSLWTGEPPAAAPAGGREIFTQLAVMLAATEHLVAGSGIANVGIRPPSVTHTAAATLAEAHPGRLVLGLGGHPGERPISGLRDYLDAMDEAATRLLPGVAYPRVLAALGPRAHRLAADRADGVHPFLQPVEHTEAARKALGPGPLLIPHQALVIDPDPGTARERMRAVSRMGPRDVETPYTANYRRLGYGDEDLAGDRSDRLVDATLAWGDEEAVGRRLRAHLDAGADHVLLHPLAGDLPSAVDTLERLAPHLAMRGQAAFRP</sequence>
<dbReference type="Gene3D" id="3.20.20.30">
    <property type="entry name" value="Luciferase-like domain"/>
    <property type="match status" value="1"/>
</dbReference>
<dbReference type="InterPro" id="IPR050564">
    <property type="entry name" value="F420-G6PD/mer"/>
</dbReference>
<dbReference type="InterPro" id="IPR019922">
    <property type="entry name" value="Lucif-like_OxRdatse_MSMEG_4141"/>
</dbReference>
<dbReference type="EMBL" id="BAAAQX010000033">
    <property type="protein sequence ID" value="GAA2213550.1"/>
    <property type="molecule type" value="Genomic_DNA"/>
</dbReference>
<accession>A0ABP5PPE8</accession>
<keyword evidence="4" id="KW-1185">Reference proteome</keyword>
<evidence type="ECO:0000313" key="3">
    <source>
        <dbReference type="EMBL" id="GAA2213550.1"/>
    </source>
</evidence>
<dbReference type="InterPro" id="IPR011251">
    <property type="entry name" value="Luciferase-like_dom"/>
</dbReference>
<reference evidence="4" key="1">
    <citation type="journal article" date="2019" name="Int. J. Syst. Evol. Microbiol.">
        <title>The Global Catalogue of Microorganisms (GCM) 10K type strain sequencing project: providing services to taxonomists for standard genome sequencing and annotation.</title>
        <authorList>
            <consortium name="The Broad Institute Genomics Platform"/>
            <consortium name="The Broad Institute Genome Sequencing Center for Infectious Disease"/>
            <person name="Wu L."/>
            <person name="Ma J."/>
        </authorList>
    </citation>
    <scope>NUCLEOTIDE SEQUENCE [LARGE SCALE GENOMIC DNA]</scope>
    <source>
        <strain evidence="4">JCM 16114</strain>
    </source>
</reference>
<dbReference type="PANTHER" id="PTHR43244">
    <property type="match status" value="1"/>
</dbReference>
<name>A0ABP5PPE8_9ACTN</name>
<keyword evidence="1" id="KW-0560">Oxidoreductase</keyword>
<dbReference type="Pfam" id="PF00296">
    <property type="entry name" value="Bac_luciferase"/>
    <property type="match status" value="1"/>
</dbReference>
<dbReference type="NCBIfam" id="TIGR03620">
    <property type="entry name" value="F420_MSMEG_4141"/>
    <property type="match status" value="1"/>
</dbReference>
<evidence type="ECO:0000313" key="4">
    <source>
        <dbReference type="Proteomes" id="UP001499843"/>
    </source>
</evidence>
<organism evidence="3 4">
    <name type="scientific">Nonomuraea monospora</name>
    <dbReference type="NCBI Taxonomy" id="568818"/>
    <lineage>
        <taxon>Bacteria</taxon>
        <taxon>Bacillati</taxon>
        <taxon>Actinomycetota</taxon>
        <taxon>Actinomycetes</taxon>
        <taxon>Streptosporangiales</taxon>
        <taxon>Streptosporangiaceae</taxon>
        <taxon>Nonomuraea</taxon>
    </lineage>
</organism>
<dbReference type="RefSeq" id="WP_344489347.1">
    <property type="nucleotide sequence ID" value="NZ_BAAAQX010000033.1"/>
</dbReference>
<dbReference type="InterPro" id="IPR036661">
    <property type="entry name" value="Luciferase-like_sf"/>
</dbReference>
<comment type="caution">
    <text evidence="3">The sequence shown here is derived from an EMBL/GenBank/DDBJ whole genome shotgun (WGS) entry which is preliminary data.</text>
</comment>
<evidence type="ECO:0000259" key="2">
    <source>
        <dbReference type="Pfam" id="PF00296"/>
    </source>
</evidence>
<feature type="domain" description="Luciferase-like" evidence="2">
    <location>
        <begin position="26"/>
        <end position="271"/>
    </location>
</feature>
<proteinExistence type="predicted"/>
<dbReference type="Proteomes" id="UP001499843">
    <property type="component" value="Unassembled WGS sequence"/>
</dbReference>
<evidence type="ECO:0000256" key="1">
    <source>
        <dbReference type="ARBA" id="ARBA00023002"/>
    </source>
</evidence>